<dbReference type="STRING" id="1336337.A0A3N4JF29"/>
<dbReference type="OrthoDB" id="6379801at2759"/>
<dbReference type="Proteomes" id="UP000276215">
    <property type="component" value="Unassembled WGS sequence"/>
</dbReference>
<proteinExistence type="predicted"/>
<name>A0A3N4JF29_9PEZI</name>
<keyword evidence="2" id="KW-1185">Reference proteome</keyword>
<organism evidence="1 2">
    <name type="scientific">Choiromyces venosus 120613-1</name>
    <dbReference type="NCBI Taxonomy" id="1336337"/>
    <lineage>
        <taxon>Eukaryota</taxon>
        <taxon>Fungi</taxon>
        <taxon>Dikarya</taxon>
        <taxon>Ascomycota</taxon>
        <taxon>Pezizomycotina</taxon>
        <taxon>Pezizomycetes</taxon>
        <taxon>Pezizales</taxon>
        <taxon>Tuberaceae</taxon>
        <taxon>Choiromyces</taxon>
    </lineage>
</organism>
<feature type="non-terminal residue" evidence="1">
    <location>
        <position position="1"/>
    </location>
</feature>
<sequence>ILAASSLRQDESWHKVIIHDIPTNIRSTAEGFNTVKTKVEEFNPGLHLPHPPRWLNTETQWKEKAASAMIITLVGKDTTEKVLRSSLSLFGKKFNVKYYMSFGPNIQCSRCLAFSHH</sequence>
<evidence type="ECO:0000313" key="2">
    <source>
        <dbReference type="Proteomes" id="UP000276215"/>
    </source>
</evidence>
<feature type="non-terminal residue" evidence="1">
    <location>
        <position position="117"/>
    </location>
</feature>
<dbReference type="AlphaFoldDB" id="A0A3N4JF29"/>
<reference evidence="1 2" key="1">
    <citation type="journal article" date="2018" name="Nat. Ecol. Evol.">
        <title>Pezizomycetes genomes reveal the molecular basis of ectomycorrhizal truffle lifestyle.</title>
        <authorList>
            <person name="Murat C."/>
            <person name="Payen T."/>
            <person name="Noel B."/>
            <person name="Kuo A."/>
            <person name="Morin E."/>
            <person name="Chen J."/>
            <person name="Kohler A."/>
            <person name="Krizsan K."/>
            <person name="Balestrini R."/>
            <person name="Da Silva C."/>
            <person name="Montanini B."/>
            <person name="Hainaut M."/>
            <person name="Levati E."/>
            <person name="Barry K.W."/>
            <person name="Belfiori B."/>
            <person name="Cichocki N."/>
            <person name="Clum A."/>
            <person name="Dockter R.B."/>
            <person name="Fauchery L."/>
            <person name="Guy J."/>
            <person name="Iotti M."/>
            <person name="Le Tacon F."/>
            <person name="Lindquist E.A."/>
            <person name="Lipzen A."/>
            <person name="Malagnac F."/>
            <person name="Mello A."/>
            <person name="Molinier V."/>
            <person name="Miyauchi S."/>
            <person name="Poulain J."/>
            <person name="Riccioni C."/>
            <person name="Rubini A."/>
            <person name="Sitrit Y."/>
            <person name="Splivallo R."/>
            <person name="Traeger S."/>
            <person name="Wang M."/>
            <person name="Zifcakova L."/>
            <person name="Wipf D."/>
            <person name="Zambonelli A."/>
            <person name="Paolocci F."/>
            <person name="Nowrousian M."/>
            <person name="Ottonello S."/>
            <person name="Baldrian P."/>
            <person name="Spatafora J.W."/>
            <person name="Henrissat B."/>
            <person name="Nagy L.G."/>
            <person name="Aury J.M."/>
            <person name="Wincker P."/>
            <person name="Grigoriev I.V."/>
            <person name="Bonfante P."/>
            <person name="Martin F.M."/>
        </authorList>
    </citation>
    <scope>NUCLEOTIDE SEQUENCE [LARGE SCALE GENOMIC DNA]</scope>
    <source>
        <strain evidence="1 2">120613-1</strain>
    </source>
</reference>
<dbReference type="EMBL" id="ML120411">
    <property type="protein sequence ID" value="RPA96853.1"/>
    <property type="molecule type" value="Genomic_DNA"/>
</dbReference>
<protein>
    <submittedName>
        <fullName evidence="1">Uncharacterized protein</fullName>
    </submittedName>
</protein>
<accession>A0A3N4JF29</accession>
<evidence type="ECO:0000313" key="1">
    <source>
        <dbReference type="EMBL" id="RPA96853.1"/>
    </source>
</evidence>
<gene>
    <name evidence="1" type="ORF">L873DRAFT_1588936</name>
</gene>